<comment type="function">
    <text evidence="4">Flagellin is the subunit protein which polymerizes to form the filaments of bacterial flagella.</text>
</comment>
<dbReference type="InterPro" id="IPR001492">
    <property type="entry name" value="Flagellin"/>
</dbReference>
<evidence type="ECO:0000256" key="2">
    <source>
        <dbReference type="ARBA" id="ARBA00020110"/>
    </source>
</evidence>
<dbReference type="Gene3D" id="6.10.10.10">
    <property type="entry name" value="Flagellar export chaperone, C-terminal domain"/>
    <property type="match status" value="1"/>
</dbReference>
<evidence type="ECO:0000259" key="5">
    <source>
        <dbReference type="Pfam" id="PF00669"/>
    </source>
</evidence>
<protein>
    <recommendedName>
        <fullName evidence="2 4">Flagellin</fullName>
    </recommendedName>
</protein>
<dbReference type="Gene3D" id="1.20.1330.10">
    <property type="entry name" value="f41 fragment of flagellin, N-terminal domain"/>
    <property type="match status" value="1"/>
</dbReference>
<dbReference type="GO" id="GO:0005576">
    <property type="term" value="C:extracellular region"/>
    <property type="evidence" value="ECO:0007669"/>
    <property type="project" value="UniProtKB-SubCell"/>
</dbReference>
<keyword evidence="4" id="KW-0964">Secreted</keyword>
<keyword evidence="8" id="KW-1185">Reference proteome</keyword>
<reference evidence="7 8" key="1">
    <citation type="submission" date="2020-07" db="EMBL/GenBank/DDBJ databases">
        <title>Sequencing the genomes of 1000 actinobacteria strains.</title>
        <authorList>
            <person name="Klenk H.-P."/>
        </authorList>
    </citation>
    <scope>NUCLEOTIDE SEQUENCE [LARGE SCALE GENOMIC DNA]</scope>
    <source>
        <strain evidence="7 8">DSM 104001</strain>
    </source>
</reference>
<dbReference type="InterPro" id="IPR042187">
    <property type="entry name" value="Flagellin_C_sub2"/>
</dbReference>
<evidence type="ECO:0000256" key="4">
    <source>
        <dbReference type="RuleBase" id="RU362073"/>
    </source>
</evidence>
<organism evidence="7 8">
    <name type="scientific">Petropleomorpha daqingensis</name>
    <dbReference type="NCBI Taxonomy" id="2026353"/>
    <lineage>
        <taxon>Bacteria</taxon>
        <taxon>Bacillati</taxon>
        <taxon>Actinomycetota</taxon>
        <taxon>Actinomycetes</taxon>
        <taxon>Geodermatophilales</taxon>
        <taxon>Geodermatophilaceae</taxon>
        <taxon>Petropleomorpha</taxon>
    </lineage>
</organism>
<sequence length="396" mass="41287">MSVVTNLASMTAYHSLQRTSSALEQSQRRLATGLRITRAADDAAGLGISEGLKSQIGGMSRAVRNAQDGVSVLQIADGALGNQTTILQRMRDLAVQAGNDAVLDLDARTNVQAELNQLGDQLDTIAARTAFNGVNLLDGRYAGLFQVGAYSGQTIPVTIGGGARGMDRKGLDLLGLDVRDSVQLPASMTAAVSAAQGVPSAGRISFTGDYVNSPAAEANFRALEGTITYNGKTFDLGSVDYTGAVTQSDYLLKLNQKALTDLGLTGYPFGASPAQLVFNGDVPAAGSTLADADLLSPMYYGHSGAAQAITMIDKAIARISSTRADLGAVQNRFEHTITRLQGAVEDATASESRIQDTDMAAEFTTMSRLNVLTQAGTAMLANANQSSQSILKLLAA</sequence>
<evidence type="ECO:0000256" key="3">
    <source>
        <dbReference type="ARBA" id="ARBA00023143"/>
    </source>
</evidence>
<dbReference type="Gene3D" id="3.30.70.2120">
    <property type="match status" value="1"/>
</dbReference>
<dbReference type="InterPro" id="IPR001029">
    <property type="entry name" value="Flagellin_N"/>
</dbReference>
<dbReference type="Proteomes" id="UP000541969">
    <property type="component" value="Unassembled WGS sequence"/>
</dbReference>
<dbReference type="Pfam" id="PF00700">
    <property type="entry name" value="Flagellin_C"/>
    <property type="match status" value="1"/>
</dbReference>
<comment type="caution">
    <text evidence="7">The sequence shown here is derived from an EMBL/GenBank/DDBJ whole genome shotgun (WGS) entry which is preliminary data.</text>
</comment>
<proteinExistence type="inferred from homology"/>
<gene>
    <name evidence="7" type="ORF">GGQ55_002693</name>
</gene>
<dbReference type="PANTHER" id="PTHR42792">
    <property type="entry name" value="FLAGELLIN"/>
    <property type="match status" value="1"/>
</dbReference>
<dbReference type="Pfam" id="PF00669">
    <property type="entry name" value="Flagellin_N"/>
    <property type="match status" value="1"/>
</dbReference>
<dbReference type="SUPFAM" id="SSF64518">
    <property type="entry name" value="Phase 1 flagellin"/>
    <property type="match status" value="1"/>
</dbReference>
<keyword evidence="7" id="KW-0282">Flagellum</keyword>
<evidence type="ECO:0000313" key="8">
    <source>
        <dbReference type="Proteomes" id="UP000541969"/>
    </source>
</evidence>
<comment type="similarity">
    <text evidence="1 4">Belongs to the bacterial flagellin family.</text>
</comment>
<evidence type="ECO:0000259" key="6">
    <source>
        <dbReference type="Pfam" id="PF00700"/>
    </source>
</evidence>
<dbReference type="PANTHER" id="PTHR42792:SF2">
    <property type="entry name" value="FLAGELLIN"/>
    <property type="match status" value="1"/>
</dbReference>
<feature type="domain" description="Flagellin N-terminal" evidence="5">
    <location>
        <begin position="4"/>
        <end position="140"/>
    </location>
</feature>
<dbReference type="PRINTS" id="PR00207">
    <property type="entry name" value="FLAGELLIN"/>
</dbReference>
<accession>A0A853CEH9</accession>
<dbReference type="AlphaFoldDB" id="A0A853CEH9"/>
<keyword evidence="7" id="KW-0969">Cilium</keyword>
<dbReference type="GO" id="GO:0009288">
    <property type="term" value="C:bacterial-type flagellum"/>
    <property type="evidence" value="ECO:0007669"/>
    <property type="project" value="UniProtKB-SubCell"/>
</dbReference>
<evidence type="ECO:0000256" key="1">
    <source>
        <dbReference type="ARBA" id="ARBA00005709"/>
    </source>
</evidence>
<comment type="subcellular location">
    <subcellularLocation>
        <location evidence="4">Secreted</location>
    </subcellularLocation>
    <subcellularLocation>
        <location evidence="4">Bacterial flagellum</location>
    </subcellularLocation>
</comment>
<evidence type="ECO:0000313" key="7">
    <source>
        <dbReference type="EMBL" id="NYJ06415.1"/>
    </source>
</evidence>
<dbReference type="EMBL" id="JACBZT010000001">
    <property type="protein sequence ID" value="NYJ06415.1"/>
    <property type="molecule type" value="Genomic_DNA"/>
</dbReference>
<name>A0A853CEH9_9ACTN</name>
<keyword evidence="7" id="KW-0966">Cell projection</keyword>
<dbReference type="GO" id="GO:0005198">
    <property type="term" value="F:structural molecule activity"/>
    <property type="evidence" value="ECO:0007669"/>
    <property type="project" value="UniProtKB-UniRule"/>
</dbReference>
<feature type="domain" description="Flagellin C-terminal" evidence="6">
    <location>
        <begin position="309"/>
        <end position="394"/>
    </location>
</feature>
<dbReference type="InterPro" id="IPR046358">
    <property type="entry name" value="Flagellin_C"/>
</dbReference>
<keyword evidence="3 4" id="KW-0975">Bacterial flagellum</keyword>
<dbReference type="RefSeq" id="WP_179717512.1">
    <property type="nucleotide sequence ID" value="NZ_JACBZT010000001.1"/>
</dbReference>